<evidence type="ECO:0000313" key="5">
    <source>
        <dbReference type="Proteomes" id="UP000216947"/>
    </source>
</evidence>
<dbReference type="Pfam" id="PF02826">
    <property type="entry name" value="2-Hacid_dh_C"/>
    <property type="match status" value="1"/>
</dbReference>
<dbReference type="InterPro" id="IPR036291">
    <property type="entry name" value="NAD(P)-bd_dom_sf"/>
</dbReference>
<dbReference type="OrthoDB" id="9805416at2"/>
<accession>A0A261R0R9</accession>
<organism evidence="4 5">
    <name type="scientific">Bordetella genomosp. 7</name>
    <dbReference type="NCBI Taxonomy" id="1416805"/>
    <lineage>
        <taxon>Bacteria</taxon>
        <taxon>Pseudomonadati</taxon>
        <taxon>Pseudomonadota</taxon>
        <taxon>Betaproteobacteria</taxon>
        <taxon>Burkholderiales</taxon>
        <taxon>Alcaligenaceae</taxon>
        <taxon>Bordetella</taxon>
    </lineage>
</organism>
<dbReference type="EMBL" id="NEVK01000006">
    <property type="protein sequence ID" value="OZI18220.1"/>
    <property type="molecule type" value="Genomic_DNA"/>
</dbReference>
<dbReference type="GO" id="GO:0005829">
    <property type="term" value="C:cytosol"/>
    <property type="evidence" value="ECO:0007669"/>
    <property type="project" value="TreeGrafter"/>
</dbReference>
<dbReference type="GO" id="GO:0051287">
    <property type="term" value="F:NAD binding"/>
    <property type="evidence" value="ECO:0007669"/>
    <property type="project" value="InterPro"/>
</dbReference>
<evidence type="ECO:0000259" key="3">
    <source>
        <dbReference type="Pfam" id="PF02826"/>
    </source>
</evidence>
<dbReference type="PANTHER" id="PTHR10996:SF178">
    <property type="entry name" value="2-HYDROXYACID DEHYDROGENASE YGL185C-RELATED"/>
    <property type="match status" value="1"/>
</dbReference>
<dbReference type="CDD" id="cd12165">
    <property type="entry name" value="2-Hacid_dh_6"/>
    <property type="match status" value="1"/>
</dbReference>
<dbReference type="InterPro" id="IPR050223">
    <property type="entry name" value="D-isomer_2-hydroxyacid_DH"/>
</dbReference>
<evidence type="ECO:0000256" key="2">
    <source>
        <dbReference type="ARBA" id="ARBA00023027"/>
    </source>
</evidence>
<protein>
    <submittedName>
        <fullName evidence="4">Phosphoglycerate dehydrogenase</fullName>
    </submittedName>
</protein>
<dbReference type="InterPro" id="IPR006140">
    <property type="entry name" value="D-isomer_DH_NAD-bd"/>
</dbReference>
<dbReference type="GO" id="GO:0016618">
    <property type="term" value="F:hydroxypyruvate reductase [NAD(P)H] activity"/>
    <property type="evidence" value="ECO:0007669"/>
    <property type="project" value="TreeGrafter"/>
</dbReference>
<evidence type="ECO:0000256" key="1">
    <source>
        <dbReference type="ARBA" id="ARBA00023002"/>
    </source>
</evidence>
<gene>
    <name evidence="4" type="ORF">CAL19_14325</name>
</gene>
<keyword evidence="1" id="KW-0560">Oxidoreductase</keyword>
<sequence length="324" mass="35523">MMDIVFHGQTARQYVQVFGAALRSPARIRCVPDMLEADDDVQAYRHADVIVGNRLDAAMPRPLRTRLYQVCATGYDRVDFALLPPGATVCNCYGHEPAIAEYVMAAMLGRCVPLAEAHARLARGDWHYRAGQPSSLRGELGGATLGLLGYGRIAQVVARRARAFGMHILAANRSRVAVPDQADAWFDLGELDEFYARADFVVVSLPLLRATEGLVDAAAFACMRSHAVLINVGRGPVVDERALYDALAERRIGGAVIDTWYQYPARAGQALPPSNLPFERLDNVVMTSHMSAWTHGTIDRRARMMAANVDACAEGRAPQHQLPR</sequence>
<dbReference type="PANTHER" id="PTHR10996">
    <property type="entry name" value="2-HYDROXYACID DEHYDROGENASE-RELATED"/>
    <property type="match status" value="1"/>
</dbReference>
<dbReference type="GO" id="GO:0030267">
    <property type="term" value="F:glyoxylate reductase (NADPH) activity"/>
    <property type="evidence" value="ECO:0007669"/>
    <property type="project" value="TreeGrafter"/>
</dbReference>
<dbReference type="AlphaFoldDB" id="A0A261R0R9"/>
<dbReference type="SUPFAM" id="SSF51735">
    <property type="entry name" value="NAD(P)-binding Rossmann-fold domains"/>
    <property type="match status" value="1"/>
</dbReference>
<comment type="caution">
    <text evidence="4">The sequence shown here is derived from an EMBL/GenBank/DDBJ whole genome shotgun (WGS) entry which is preliminary data.</text>
</comment>
<dbReference type="Proteomes" id="UP000216947">
    <property type="component" value="Unassembled WGS sequence"/>
</dbReference>
<keyword evidence="2" id="KW-0520">NAD</keyword>
<feature type="domain" description="D-isomer specific 2-hydroxyacid dehydrogenase NAD-binding" evidence="3">
    <location>
        <begin position="105"/>
        <end position="291"/>
    </location>
</feature>
<dbReference type="RefSeq" id="WP_094797120.1">
    <property type="nucleotide sequence ID" value="NZ_NEVI01000017.1"/>
</dbReference>
<reference evidence="5" key="1">
    <citation type="submission" date="2017-05" db="EMBL/GenBank/DDBJ databases">
        <title>Complete and WGS of Bordetella genogroups.</title>
        <authorList>
            <person name="Spilker T."/>
            <person name="Lipuma J."/>
        </authorList>
    </citation>
    <scope>NUCLEOTIDE SEQUENCE [LARGE SCALE GENOMIC DNA]</scope>
    <source>
        <strain evidence="5">AU18089</strain>
    </source>
</reference>
<evidence type="ECO:0000313" key="4">
    <source>
        <dbReference type="EMBL" id="OZI18220.1"/>
    </source>
</evidence>
<dbReference type="SUPFAM" id="SSF52283">
    <property type="entry name" value="Formate/glycerate dehydrogenase catalytic domain-like"/>
    <property type="match status" value="1"/>
</dbReference>
<name>A0A261R0R9_9BORD</name>
<keyword evidence="5" id="KW-1185">Reference proteome</keyword>
<proteinExistence type="predicted"/>
<dbReference type="Gene3D" id="3.40.50.720">
    <property type="entry name" value="NAD(P)-binding Rossmann-like Domain"/>
    <property type="match status" value="2"/>
</dbReference>